<dbReference type="GO" id="GO:0006508">
    <property type="term" value="P:proteolysis"/>
    <property type="evidence" value="ECO:0007669"/>
    <property type="project" value="UniProtKB-KW"/>
</dbReference>
<keyword evidence="7" id="KW-1185">Reference proteome</keyword>
<dbReference type="OMA" id="DKSHEML"/>
<dbReference type="SUPFAM" id="SSF50630">
    <property type="entry name" value="Acid proteases"/>
    <property type="match status" value="1"/>
</dbReference>
<evidence type="ECO:0000313" key="7">
    <source>
        <dbReference type="Proteomes" id="UP000825935"/>
    </source>
</evidence>
<dbReference type="PROSITE" id="PS51767">
    <property type="entry name" value="PEPTIDASE_A1"/>
    <property type="match status" value="1"/>
</dbReference>
<dbReference type="InterPro" id="IPR001461">
    <property type="entry name" value="Aspartic_peptidase_A1"/>
</dbReference>
<proteinExistence type="inferred from homology"/>
<dbReference type="Gene3D" id="2.40.70.10">
    <property type="entry name" value="Acid Proteases"/>
    <property type="match status" value="2"/>
</dbReference>
<dbReference type="InterPro" id="IPR032861">
    <property type="entry name" value="TAXi_N"/>
</dbReference>
<reference evidence="6" key="1">
    <citation type="submission" date="2021-08" db="EMBL/GenBank/DDBJ databases">
        <title>WGS assembly of Ceratopteris richardii.</title>
        <authorList>
            <person name="Marchant D.B."/>
            <person name="Chen G."/>
            <person name="Jenkins J."/>
            <person name="Shu S."/>
            <person name="Leebens-Mack J."/>
            <person name="Grimwood J."/>
            <person name="Schmutz J."/>
            <person name="Soltis P."/>
            <person name="Soltis D."/>
            <person name="Chen Z.-H."/>
        </authorList>
    </citation>
    <scope>NUCLEOTIDE SEQUENCE</scope>
    <source>
        <strain evidence="6">Whitten #5841</strain>
        <tissue evidence="6">Leaf</tissue>
    </source>
</reference>
<feature type="domain" description="Peptidase A1" evidence="5">
    <location>
        <begin position="106"/>
        <end position="435"/>
    </location>
</feature>
<feature type="active site" evidence="4">
    <location>
        <position position="321"/>
    </location>
</feature>
<evidence type="ECO:0000259" key="5">
    <source>
        <dbReference type="PROSITE" id="PS51767"/>
    </source>
</evidence>
<dbReference type="Pfam" id="PF14543">
    <property type="entry name" value="TAXi_N"/>
    <property type="match status" value="1"/>
</dbReference>
<dbReference type="PANTHER" id="PTHR47967">
    <property type="entry name" value="OS07G0603500 PROTEIN-RELATED"/>
    <property type="match status" value="1"/>
</dbReference>
<evidence type="ECO:0000256" key="3">
    <source>
        <dbReference type="ARBA" id="ARBA00022801"/>
    </source>
</evidence>
<comment type="similarity">
    <text evidence="1">Belongs to the peptidase A1 family.</text>
</comment>
<evidence type="ECO:0000256" key="2">
    <source>
        <dbReference type="ARBA" id="ARBA00022670"/>
    </source>
</evidence>
<sequence>VLCSSAAYEYNHFHGSDKSHEMLDCDKAFAGKGRPSYGGTAHTGLVHPYSPCLLKGGAPREHRSMRELAAEILRKDKERVQRILSSLATSSSTSARTNASYESSEYIAKVGIGTPASYFLLLMDTGTSLTWTQCFPCENATACFPQPTPLFDPSTSSSYSAIPCGSQEFCADCSPDSFCMFSETYGDGSTAVGDYANETLTIGDAAIQNFMIGCAHAGHGIFDNVDGIIGLGWDIEGMPSQSAAFFQGAFAYCLPAILFGIDDNSNATADFFYTPMIKNINHPSYYDVWLRGIRVDGAPLPLASISPTRPTLTDIGGTIIDSGTALTHLPEVDYNTLRDAFVTASSNITSASPPPDSGYDTCFQVNDDSVIPFVEIQFEGFSFTLTHDNTLKYFDQVVCLAFVAEPTGNLTIIGNFQLNGYLFMFDTIGERLGIHSSGKLC</sequence>
<name>A0A8T2Q314_CERRI</name>
<accession>A0A8T2Q314</accession>
<dbReference type="AlphaFoldDB" id="A0A8T2Q314"/>
<dbReference type="InterPro" id="IPR033121">
    <property type="entry name" value="PEPTIDASE_A1"/>
</dbReference>
<feature type="non-terminal residue" evidence="6">
    <location>
        <position position="1"/>
    </location>
</feature>
<dbReference type="GO" id="GO:0004190">
    <property type="term" value="F:aspartic-type endopeptidase activity"/>
    <property type="evidence" value="ECO:0007669"/>
    <property type="project" value="InterPro"/>
</dbReference>
<dbReference type="OrthoDB" id="2747330at2759"/>
<evidence type="ECO:0000256" key="4">
    <source>
        <dbReference type="PIRSR" id="PIRSR601461-1"/>
    </source>
</evidence>
<dbReference type="PANTHER" id="PTHR47967:SF60">
    <property type="entry name" value="PROTEIN ASPARTIC PROTEASE IN GUARD CELL 1-LIKE"/>
    <property type="match status" value="1"/>
</dbReference>
<evidence type="ECO:0000313" key="6">
    <source>
        <dbReference type="EMBL" id="KAH7278075.1"/>
    </source>
</evidence>
<keyword evidence="2" id="KW-0645">Protease</keyword>
<keyword evidence="3" id="KW-0378">Hydrolase</keyword>
<dbReference type="InterPro" id="IPR021109">
    <property type="entry name" value="Peptidase_aspartic_dom_sf"/>
</dbReference>
<dbReference type="PRINTS" id="PR00792">
    <property type="entry name" value="PEPSIN"/>
</dbReference>
<dbReference type="EMBL" id="CM035443">
    <property type="protein sequence ID" value="KAH7278075.1"/>
    <property type="molecule type" value="Genomic_DNA"/>
</dbReference>
<evidence type="ECO:0000256" key="1">
    <source>
        <dbReference type="ARBA" id="ARBA00007447"/>
    </source>
</evidence>
<protein>
    <recommendedName>
        <fullName evidence="5">Peptidase A1 domain-containing protein</fullName>
    </recommendedName>
</protein>
<gene>
    <name evidence="6" type="ORF">KP509_38G022900</name>
</gene>
<dbReference type="Proteomes" id="UP000825935">
    <property type="component" value="Chromosome 38"/>
</dbReference>
<dbReference type="InterPro" id="IPR032799">
    <property type="entry name" value="TAXi_C"/>
</dbReference>
<comment type="caution">
    <text evidence="6">The sequence shown here is derived from an EMBL/GenBank/DDBJ whole genome shotgun (WGS) entry which is preliminary data.</text>
</comment>
<dbReference type="InterPro" id="IPR051708">
    <property type="entry name" value="Plant_Aspart_Prot_A1"/>
</dbReference>
<feature type="active site" evidence="4">
    <location>
        <position position="124"/>
    </location>
</feature>
<organism evidence="6 7">
    <name type="scientific">Ceratopteris richardii</name>
    <name type="common">Triangle waterfern</name>
    <dbReference type="NCBI Taxonomy" id="49495"/>
    <lineage>
        <taxon>Eukaryota</taxon>
        <taxon>Viridiplantae</taxon>
        <taxon>Streptophyta</taxon>
        <taxon>Embryophyta</taxon>
        <taxon>Tracheophyta</taxon>
        <taxon>Polypodiopsida</taxon>
        <taxon>Polypodiidae</taxon>
        <taxon>Polypodiales</taxon>
        <taxon>Pteridineae</taxon>
        <taxon>Pteridaceae</taxon>
        <taxon>Parkerioideae</taxon>
        <taxon>Ceratopteris</taxon>
    </lineage>
</organism>
<dbReference type="Pfam" id="PF14541">
    <property type="entry name" value="TAXi_C"/>
    <property type="match status" value="1"/>
</dbReference>